<feature type="signal peptide" evidence="1">
    <location>
        <begin position="1"/>
        <end position="20"/>
    </location>
</feature>
<evidence type="ECO:0000259" key="2">
    <source>
        <dbReference type="Pfam" id="PF10671"/>
    </source>
</evidence>
<dbReference type="Proteomes" id="UP001189756">
    <property type="component" value="Unassembled WGS sequence"/>
</dbReference>
<evidence type="ECO:0000313" key="3">
    <source>
        <dbReference type="EMBL" id="CAJ0806654.1"/>
    </source>
</evidence>
<dbReference type="AlphaFoldDB" id="A0AAD2BVU3"/>
<dbReference type="Pfam" id="PF10671">
    <property type="entry name" value="TcpQ"/>
    <property type="match status" value="1"/>
</dbReference>
<protein>
    <recommendedName>
        <fullName evidence="2">Toxin co-regulated pilus biosynthesis protein Q C-terminal domain-containing protein</fullName>
    </recommendedName>
</protein>
<name>A0AAD2BVU3_9RALS</name>
<feature type="chain" id="PRO_5042295300" description="Toxin co-regulated pilus biosynthesis protein Q C-terminal domain-containing protein" evidence="1">
    <location>
        <begin position="21"/>
        <end position="357"/>
    </location>
</feature>
<dbReference type="EMBL" id="CATZAZ010000015">
    <property type="protein sequence ID" value="CAJ0806654.1"/>
    <property type="molecule type" value="Genomic_DNA"/>
</dbReference>
<dbReference type="RefSeq" id="WP_024542495.1">
    <property type="nucleotide sequence ID" value="NZ_CATZAZ010000015.1"/>
</dbReference>
<feature type="domain" description="Toxin co-regulated pilus biosynthesis protein Q C-terminal" evidence="2">
    <location>
        <begin position="278"/>
        <end position="351"/>
    </location>
</feature>
<dbReference type="InterPro" id="IPR018927">
    <property type="entry name" value="Pilus_synth_Q_C"/>
</dbReference>
<evidence type="ECO:0000313" key="4">
    <source>
        <dbReference type="Proteomes" id="UP001189756"/>
    </source>
</evidence>
<reference evidence="3" key="1">
    <citation type="submission" date="2023-07" db="EMBL/GenBank/DDBJ databases">
        <authorList>
            <person name="Peeters C."/>
        </authorList>
    </citation>
    <scope>NUCLEOTIDE SEQUENCE</scope>
    <source>
        <strain evidence="3">R-77560</strain>
    </source>
</reference>
<sequence>MKKPMQILSVVALVATTAEAWGMSAANPQAWANPEGTTSAAAPSVLGGSAPIDQALSIIIPEPWKITLAANVPGSLMMTWPSSSDWRAALRSACDDMGLRASIDPVRQTVMVAPVRVTNPAPAKPLAEDAITAALPPENAPAAAASDSTQKPDALVQVGRTGAELNGTWRESVPAGERVMLVEAIPRLLPASESKDEVQIIGLDAKTPVTWKAGPRLQALTSVASQVGARISVTPGSEVVATRAMPPGREAPATSVPVAQAAVAPEKTAAIASPGITLSAGQPLGQQLMSIGRAHGWTVVWNADQDWMVPAPAAFEGSFDSAARQIISNLAANGADVRADVYIGNQTIVVHAAGESH</sequence>
<dbReference type="GeneID" id="43402620"/>
<evidence type="ECO:0000256" key="1">
    <source>
        <dbReference type="SAM" id="SignalP"/>
    </source>
</evidence>
<keyword evidence="1" id="KW-0732">Signal</keyword>
<accession>A0AAD2BVU3</accession>
<gene>
    <name evidence="3" type="ORF">R77560_04457</name>
</gene>
<comment type="caution">
    <text evidence="3">The sequence shown here is derived from an EMBL/GenBank/DDBJ whole genome shotgun (WGS) entry which is preliminary data.</text>
</comment>
<organism evidence="3 4">
    <name type="scientific">Ralstonia thomasii</name>
    <dbReference type="NCBI Taxonomy" id="3058596"/>
    <lineage>
        <taxon>Bacteria</taxon>
        <taxon>Pseudomonadati</taxon>
        <taxon>Pseudomonadota</taxon>
        <taxon>Betaproteobacteria</taxon>
        <taxon>Burkholderiales</taxon>
        <taxon>Burkholderiaceae</taxon>
        <taxon>Ralstonia</taxon>
    </lineage>
</organism>
<proteinExistence type="predicted"/>